<comment type="similarity">
    <text evidence="1">Belongs to the heat shock protein 90 family.</text>
</comment>
<dbReference type="PRINTS" id="PR00775">
    <property type="entry name" value="HEATSHOCK90"/>
</dbReference>
<name>A0A2P6PJU7_ROSCH</name>
<dbReference type="GO" id="GO:0140662">
    <property type="term" value="F:ATP-dependent protein folding chaperone"/>
    <property type="evidence" value="ECO:0007669"/>
    <property type="project" value="InterPro"/>
</dbReference>
<comment type="caution">
    <text evidence="5">The sequence shown here is derived from an EMBL/GenBank/DDBJ whole genome shotgun (WGS) entry which is preliminary data.</text>
</comment>
<sequence length="186" mass="20614">MTKEELIDCLGTIGQSGTSKFLTALKDLGADNGLIGQFGVGFYSAFLVADKQVQVETDPENIISRGTQIKLYLRPDDKYEFSEPARIQSLGLMLNREGYASIGGGSPLCKMTDEQANALKMALESKDMPVNVYVGMRYWFPFTEEAVHQLRDSTNTCNPLYDCNCFPVHFGAKTYCQGLTRKWPGG</sequence>
<dbReference type="Proteomes" id="UP000238479">
    <property type="component" value="Chromosome 6"/>
</dbReference>
<dbReference type="Gene3D" id="3.30.565.10">
    <property type="entry name" value="Histidine kinase-like ATPase, C-terminal domain"/>
    <property type="match status" value="1"/>
</dbReference>
<protein>
    <submittedName>
        <fullName evidence="5">Putative protoporphyrin ferrochelatase</fullName>
        <ecNumber evidence="5">4.99.1.1</ecNumber>
    </submittedName>
</protein>
<evidence type="ECO:0000256" key="4">
    <source>
        <dbReference type="ARBA" id="ARBA00023186"/>
    </source>
</evidence>
<dbReference type="InterPro" id="IPR001015">
    <property type="entry name" value="Ferrochelatase"/>
</dbReference>
<dbReference type="EC" id="4.99.1.1" evidence="5"/>
<proteinExistence type="inferred from homology"/>
<dbReference type="InterPro" id="IPR036890">
    <property type="entry name" value="HATPase_C_sf"/>
</dbReference>
<dbReference type="InterPro" id="IPR001404">
    <property type="entry name" value="Hsp90_fam"/>
</dbReference>
<dbReference type="GO" id="GO:0016887">
    <property type="term" value="F:ATP hydrolysis activity"/>
    <property type="evidence" value="ECO:0007669"/>
    <property type="project" value="InterPro"/>
</dbReference>
<dbReference type="GO" id="GO:0051082">
    <property type="term" value="F:unfolded protein binding"/>
    <property type="evidence" value="ECO:0007669"/>
    <property type="project" value="InterPro"/>
</dbReference>
<evidence type="ECO:0000313" key="6">
    <source>
        <dbReference type="Proteomes" id="UP000238479"/>
    </source>
</evidence>
<keyword evidence="3" id="KW-0067">ATP-binding</keyword>
<evidence type="ECO:0000256" key="3">
    <source>
        <dbReference type="ARBA" id="ARBA00022840"/>
    </source>
</evidence>
<dbReference type="Gene3D" id="3.40.50.1400">
    <property type="match status" value="1"/>
</dbReference>
<organism evidence="5 6">
    <name type="scientific">Rosa chinensis</name>
    <name type="common">China rose</name>
    <dbReference type="NCBI Taxonomy" id="74649"/>
    <lineage>
        <taxon>Eukaryota</taxon>
        <taxon>Viridiplantae</taxon>
        <taxon>Streptophyta</taxon>
        <taxon>Embryophyta</taxon>
        <taxon>Tracheophyta</taxon>
        <taxon>Spermatophyta</taxon>
        <taxon>Magnoliopsida</taxon>
        <taxon>eudicotyledons</taxon>
        <taxon>Gunneridae</taxon>
        <taxon>Pentapetalae</taxon>
        <taxon>rosids</taxon>
        <taxon>fabids</taxon>
        <taxon>Rosales</taxon>
        <taxon>Rosaceae</taxon>
        <taxon>Rosoideae</taxon>
        <taxon>Rosoideae incertae sedis</taxon>
        <taxon>Rosa</taxon>
    </lineage>
</organism>
<dbReference type="Pfam" id="PF00762">
    <property type="entry name" value="Ferrochelatase"/>
    <property type="match status" value="1"/>
</dbReference>
<keyword evidence="6" id="KW-1185">Reference proteome</keyword>
<keyword evidence="4" id="KW-0143">Chaperone</keyword>
<keyword evidence="5" id="KW-0456">Lyase</keyword>
<dbReference type="InterPro" id="IPR020575">
    <property type="entry name" value="Hsp90_N"/>
</dbReference>
<evidence type="ECO:0000256" key="1">
    <source>
        <dbReference type="ARBA" id="ARBA00008239"/>
    </source>
</evidence>
<evidence type="ECO:0000313" key="5">
    <source>
        <dbReference type="EMBL" id="PRQ22190.1"/>
    </source>
</evidence>
<dbReference type="Gramene" id="PRQ22190">
    <property type="protein sequence ID" value="PRQ22190"/>
    <property type="gene ID" value="RchiOBHm_Chr6g0247561"/>
</dbReference>
<dbReference type="SUPFAM" id="SSF55874">
    <property type="entry name" value="ATPase domain of HSP90 chaperone/DNA topoisomerase II/histidine kinase"/>
    <property type="match status" value="1"/>
</dbReference>
<dbReference type="AlphaFoldDB" id="A0A2P6PJU7"/>
<dbReference type="GO" id="GO:0005524">
    <property type="term" value="F:ATP binding"/>
    <property type="evidence" value="ECO:0007669"/>
    <property type="project" value="UniProtKB-KW"/>
</dbReference>
<dbReference type="GO" id="GO:0006783">
    <property type="term" value="P:heme biosynthetic process"/>
    <property type="evidence" value="ECO:0007669"/>
    <property type="project" value="InterPro"/>
</dbReference>
<dbReference type="GO" id="GO:0004325">
    <property type="term" value="F:ferrochelatase activity"/>
    <property type="evidence" value="ECO:0007669"/>
    <property type="project" value="InterPro"/>
</dbReference>
<keyword evidence="2" id="KW-0547">Nucleotide-binding</keyword>
<dbReference type="PANTHER" id="PTHR11528">
    <property type="entry name" value="HEAT SHOCK PROTEIN 90 FAMILY MEMBER"/>
    <property type="match status" value="1"/>
</dbReference>
<accession>A0A2P6PJU7</accession>
<dbReference type="SUPFAM" id="SSF53800">
    <property type="entry name" value="Chelatase"/>
    <property type="match status" value="1"/>
</dbReference>
<reference evidence="5 6" key="1">
    <citation type="journal article" date="2018" name="Nat. Genet.">
        <title>The Rosa genome provides new insights in the design of modern roses.</title>
        <authorList>
            <person name="Bendahmane M."/>
        </authorList>
    </citation>
    <scope>NUCLEOTIDE SEQUENCE [LARGE SCALE GENOMIC DNA]</scope>
    <source>
        <strain evidence="6">cv. Old Blush</strain>
    </source>
</reference>
<gene>
    <name evidence="5" type="ORF">RchiOBHm_Chr6g0247561</name>
</gene>
<dbReference type="STRING" id="74649.A0A2P6PJU7"/>
<dbReference type="EMBL" id="PDCK01000044">
    <property type="protein sequence ID" value="PRQ22190.1"/>
    <property type="molecule type" value="Genomic_DNA"/>
</dbReference>
<evidence type="ECO:0000256" key="2">
    <source>
        <dbReference type="ARBA" id="ARBA00022741"/>
    </source>
</evidence>